<reference evidence="2 3" key="1">
    <citation type="submission" date="2020-05" db="EMBL/GenBank/DDBJ databases">
        <title>Horizontal transmission and recombination maintain forever young bacterial symbiont genomes.</title>
        <authorList>
            <person name="Russell S.L."/>
            <person name="Pepper-Tunick E."/>
            <person name="Svedberg J."/>
            <person name="Byrne A."/>
            <person name="Ruelas Castillo J."/>
            <person name="Vollmers C."/>
            <person name="Beinart R.A."/>
            <person name="Corbett-Detig R."/>
        </authorList>
    </citation>
    <scope>NUCLEOTIDE SEQUENCE [LARGE SCALE GENOMIC DNA]</scope>
    <source>
        <strain evidence="2">4727-3</strain>
    </source>
</reference>
<dbReference type="Gene3D" id="1.20.1640.10">
    <property type="entry name" value="Multidrug efflux transporter AcrB transmembrane domain"/>
    <property type="match status" value="1"/>
</dbReference>
<organism evidence="2 3">
    <name type="scientific">Candidatus Methanofishera endochildressiae</name>
    <dbReference type="NCBI Taxonomy" id="2738884"/>
    <lineage>
        <taxon>Bacteria</taxon>
        <taxon>Pseudomonadati</taxon>
        <taxon>Pseudomonadota</taxon>
        <taxon>Gammaproteobacteria</taxon>
        <taxon>Candidatus Methanofishera</taxon>
    </lineage>
</organism>
<dbReference type="GO" id="GO:0016020">
    <property type="term" value="C:membrane"/>
    <property type="evidence" value="ECO:0007669"/>
    <property type="project" value="InterPro"/>
</dbReference>
<comment type="caution">
    <text evidence="2">The sequence shown here is derived from an EMBL/GenBank/DDBJ whole genome shotgun (WGS) entry which is preliminary data.</text>
</comment>
<dbReference type="Pfam" id="PF00873">
    <property type="entry name" value="ACR_tran"/>
    <property type="match status" value="1"/>
</dbReference>
<gene>
    <name evidence="2" type="ORF">H0A75_00855</name>
</gene>
<dbReference type="GO" id="GO:0022857">
    <property type="term" value="F:transmembrane transporter activity"/>
    <property type="evidence" value="ECO:0007669"/>
    <property type="project" value="InterPro"/>
</dbReference>
<protein>
    <submittedName>
        <fullName evidence="2">Efflux RND transporter permease subunit</fullName>
    </submittedName>
</protein>
<dbReference type="PRINTS" id="PR00702">
    <property type="entry name" value="ACRIFLAVINRP"/>
</dbReference>
<name>A0A7Z0SCD5_9GAMM</name>
<dbReference type="InterPro" id="IPR001036">
    <property type="entry name" value="Acrflvin-R"/>
</dbReference>
<feature type="transmembrane region" description="Helical" evidence="1">
    <location>
        <begin position="9"/>
        <end position="32"/>
    </location>
</feature>
<keyword evidence="1" id="KW-1133">Transmembrane helix</keyword>
<dbReference type="EMBL" id="JACCHS010000006">
    <property type="protein sequence ID" value="NYT46463.1"/>
    <property type="molecule type" value="Genomic_DNA"/>
</dbReference>
<evidence type="ECO:0000256" key="1">
    <source>
        <dbReference type="SAM" id="Phobius"/>
    </source>
</evidence>
<evidence type="ECO:0000313" key="2">
    <source>
        <dbReference type="EMBL" id="NYT46463.1"/>
    </source>
</evidence>
<dbReference type="Proteomes" id="UP000537890">
    <property type="component" value="Unassembled WGS sequence"/>
</dbReference>
<sequence length="70" mass="7748">MIFFIKRPIFASAIALMMILAGLISMFVLPIAQYPPLVPSQIQVSTQYFWGPKLGPVVPKTVTTPLEKNS</sequence>
<dbReference type="Gene3D" id="3.30.70.1430">
    <property type="entry name" value="Multidrug efflux transporter AcrB pore domain"/>
    <property type="match status" value="1"/>
</dbReference>
<dbReference type="AlphaFoldDB" id="A0A7Z0SCD5"/>
<keyword evidence="1" id="KW-0812">Transmembrane</keyword>
<keyword evidence="1" id="KW-0472">Membrane</keyword>
<proteinExistence type="predicted"/>
<evidence type="ECO:0000313" key="3">
    <source>
        <dbReference type="Proteomes" id="UP000537890"/>
    </source>
</evidence>
<accession>A0A7Z0SCD5</accession>